<feature type="region of interest" description="Disordered" evidence="4">
    <location>
        <begin position="1"/>
        <end position="43"/>
    </location>
</feature>
<dbReference type="CDD" id="cd00051">
    <property type="entry name" value="EFh"/>
    <property type="match status" value="2"/>
</dbReference>
<evidence type="ECO:0000256" key="4">
    <source>
        <dbReference type="SAM" id="MobiDB-lite"/>
    </source>
</evidence>
<protein>
    <recommendedName>
        <fullName evidence="5">EF-hand domain-containing protein</fullName>
    </recommendedName>
</protein>
<dbReference type="PROSITE" id="PS00018">
    <property type="entry name" value="EF_HAND_1"/>
    <property type="match status" value="4"/>
</dbReference>
<dbReference type="InterPro" id="IPR002048">
    <property type="entry name" value="EF_hand_dom"/>
</dbReference>
<feature type="domain" description="EF-hand" evidence="5">
    <location>
        <begin position="257"/>
        <end position="281"/>
    </location>
</feature>
<reference evidence="6" key="1">
    <citation type="submission" date="2021-01" db="EMBL/GenBank/DDBJ databases">
        <authorList>
            <person name="Corre E."/>
            <person name="Pelletier E."/>
            <person name="Niang G."/>
            <person name="Scheremetjew M."/>
            <person name="Finn R."/>
            <person name="Kale V."/>
            <person name="Holt S."/>
            <person name="Cochrane G."/>
            <person name="Meng A."/>
            <person name="Brown T."/>
            <person name="Cohen L."/>
        </authorList>
    </citation>
    <scope>NUCLEOTIDE SEQUENCE</scope>
    <source>
        <strain evidence="6">B650</strain>
    </source>
</reference>
<keyword evidence="3" id="KW-0106">Calcium</keyword>
<feature type="domain" description="EF-hand" evidence="5">
    <location>
        <begin position="140"/>
        <end position="175"/>
    </location>
</feature>
<feature type="domain" description="EF-hand" evidence="5">
    <location>
        <begin position="178"/>
        <end position="207"/>
    </location>
</feature>
<evidence type="ECO:0000313" key="6">
    <source>
        <dbReference type="EMBL" id="CAD9558148.1"/>
    </source>
</evidence>
<sequence>MMSEKASSVRHTRRKSASDIRISTNSMKRSKTRNRKKESPAKPIKAFSNTFNSNYERVLFDELPASTSWRRRETTKVLENLDFRSGSGKQWLFLRKAKSQVKVIVKLFRVNILRHKYIEVNFEDGSIAAKTVKALGLEQRHLRKLKKKFDEVDIDQSGIIDSKEFFRMLNEEKSAFTDSLFSFIDLDNSGTITFDEFVRVCATYCMFTREEILQFWFDCYDEDGSGAIDEDEFVELCKAVNNKSPLFPGNFSNALGMFDSNDDGLIDFSEFVELDKRFPLVLYPAFRLQETMQKMTLGERAWTDIFENLQKTKKKKQSGKQTKNGIRKNQKKPLRTIIYSTMFSRKKITSVHPPEPNISQFEEIKQNDRKFHRQRTVAAASKMRRRRSTSSLELSSPV</sequence>
<dbReference type="GO" id="GO:0005509">
    <property type="term" value="F:calcium ion binding"/>
    <property type="evidence" value="ECO:0007669"/>
    <property type="project" value="InterPro"/>
</dbReference>
<dbReference type="Pfam" id="PF13202">
    <property type="entry name" value="EF-hand_5"/>
    <property type="match status" value="2"/>
</dbReference>
<dbReference type="Gene3D" id="1.10.238.10">
    <property type="entry name" value="EF-hand"/>
    <property type="match status" value="1"/>
</dbReference>
<evidence type="ECO:0000256" key="1">
    <source>
        <dbReference type="ARBA" id="ARBA00022723"/>
    </source>
</evidence>
<dbReference type="InterPro" id="IPR018247">
    <property type="entry name" value="EF_Hand_1_Ca_BS"/>
</dbReference>
<dbReference type="SMART" id="SM00054">
    <property type="entry name" value="EFh"/>
    <property type="match status" value="4"/>
</dbReference>
<evidence type="ECO:0000256" key="2">
    <source>
        <dbReference type="ARBA" id="ARBA00022737"/>
    </source>
</evidence>
<feature type="region of interest" description="Disordered" evidence="4">
    <location>
        <begin position="312"/>
        <end position="331"/>
    </location>
</feature>
<keyword evidence="2" id="KW-0677">Repeat</keyword>
<dbReference type="PANTHER" id="PTHR45942">
    <property type="entry name" value="PROTEIN PHOSPATASE 3 REGULATORY SUBUNIT B ALPHA ISOFORM TYPE 1"/>
    <property type="match status" value="1"/>
</dbReference>
<evidence type="ECO:0000259" key="5">
    <source>
        <dbReference type="PROSITE" id="PS50222"/>
    </source>
</evidence>
<accession>A0A7S2JUQ7</accession>
<gene>
    <name evidence="6" type="ORF">LDAN0321_LOCUS1462</name>
</gene>
<feature type="domain" description="EF-hand" evidence="5">
    <location>
        <begin position="208"/>
        <end position="243"/>
    </location>
</feature>
<dbReference type="EMBL" id="HBGY01002158">
    <property type="protein sequence ID" value="CAD9558148.1"/>
    <property type="molecule type" value="Transcribed_RNA"/>
</dbReference>
<dbReference type="Pfam" id="PF13499">
    <property type="entry name" value="EF-hand_7"/>
    <property type="match status" value="1"/>
</dbReference>
<dbReference type="SUPFAM" id="SSF47473">
    <property type="entry name" value="EF-hand"/>
    <property type="match status" value="1"/>
</dbReference>
<feature type="compositionally biased region" description="Low complexity" evidence="4">
    <location>
        <begin position="389"/>
        <end position="398"/>
    </location>
</feature>
<feature type="region of interest" description="Disordered" evidence="4">
    <location>
        <begin position="377"/>
        <end position="398"/>
    </location>
</feature>
<name>A0A7S2JUQ7_9STRA</name>
<evidence type="ECO:0000256" key="3">
    <source>
        <dbReference type="ARBA" id="ARBA00022837"/>
    </source>
</evidence>
<dbReference type="AlphaFoldDB" id="A0A7S2JUQ7"/>
<proteinExistence type="predicted"/>
<dbReference type="PROSITE" id="PS50222">
    <property type="entry name" value="EF_HAND_2"/>
    <property type="match status" value="4"/>
</dbReference>
<keyword evidence="1" id="KW-0479">Metal-binding</keyword>
<dbReference type="InterPro" id="IPR011992">
    <property type="entry name" value="EF-hand-dom_pair"/>
</dbReference>
<organism evidence="6">
    <name type="scientific">Leptocylindrus danicus</name>
    <dbReference type="NCBI Taxonomy" id="163516"/>
    <lineage>
        <taxon>Eukaryota</taxon>
        <taxon>Sar</taxon>
        <taxon>Stramenopiles</taxon>
        <taxon>Ochrophyta</taxon>
        <taxon>Bacillariophyta</taxon>
        <taxon>Coscinodiscophyceae</taxon>
        <taxon>Chaetocerotophycidae</taxon>
        <taxon>Leptocylindrales</taxon>
        <taxon>Leptocylindraceae</taxon>
        <taxon>Leptocylindrus</taxon>
    </lineage>
</organism>